<name>A0A2K9IUL8_9BACI</name>
<dbReference type="KEGG" id="vpn:A21D_00039"/>
<feature type="domain" description="Bro-N" evidence="1">
    <location>
        <begin position="1"/>
        <end position="111"/>
    </location>
</feature>
<dbReference type="InterPro" id="IPR003497">
    <property type="entry name" value="BRO_N_domain"/>
</dbReference>
<reference evidence="3" key="1">
    <citation type="submission" date="2016-11" db="EMBL/GenBank/DDBJ databases">
        <title>Complete genome sequence of Virgibacillus pantothenticus 21D, a halophilic bacterium isolated from the deep hypersaline anoxic basin Discovery in the Mediterranean Sea.</title>
        <authorList>
            <person name="Zeaiter Z."/>
            <person name="Booth J.M."/>
            <person name="Prosdocimi E.M."/>
            <person name="Mapelli F."/>
            <person name="Fusi M."/>
            <person name="Daffonchio D."/>
            <person name="Borin S."/>
            <person name="Crotti E."/>
        </authorList>
    </citation>
    <scope>NUCLEOTIDE SEQUENCE [LARGE SCALE GENOMIC DNA]</scope>
    <source>
        <strain evidence="3">21D</strain>
    </source>
</reference>
<proteinExistence type="predicted"/>
<dbReference type="EMBL" id="CP018622">
    <property type="protein sequence ID" value="AUJ23155.1"/>
    <property type="molecule type" value="Genomic_DNA"/>
</dbReference>
<dbReference type="Proteomes" id="UP000234237">
    <property type="component" value="Chromosome"/>
</dbReference>
<evidence type="ECO:0000313" key="2">
    <source>
        <dbReference type="EMBL" id="AUJ23155.1"/>
    </source>
</evidence>
<dbReference type="STRING" id="302167.GCA_900166595_02879"/>
<dbReference type="SMART" id="SM01040">
    <property type="entry name" value="Bro-N"/>
    <property type="match status" value="1"/>
</dbReference>
<protein>
    <recommendedName>
        <fullName evidence="1">Bro-N domain-containing protein</fullName>
    </recommendedName>
</protein>
<dbReference type="Pfam" id="PF02498">
    <property type="entry name" value="Bro-N"/>
    <property type="match status" value="1"/>
</dbReference>
<organism evidence="2 3">
    <name type="scientific">Virgibacillus dokdonensis</name>
    <dbReference type="NCBI Taxonomy" id="302167"/>
    <lineage>
        <taxon>Bacteria</taxon>
        <taxon>Bacillati</taxon>
        <taxon>Bacillota</taxon>
        <taxon>Bacilli</taxon>
        <taxon>Bacillales</taxon>
        <taxon>Bacillaceae</taxon>
        <taxon>Virgibacillus</taxon>
    </lineage>
</organism>
<sequence>MSDLKVFENELFKVSAKQEGEQILFDVAEVAKSLGIVSKTKKGNNVYENVRWTRINEYIGHLLPLVAEIKNGDLIPEPLVYKLAFKASNEIAEKFQDWLAIEVIPQIRKTGSYELNTSQLSPELQMFDGLFKAIAKNELAQKKLAGEVQGIRDVVALNTTDWRKDARQLISKMAQSRGGFEAYREVNSEIYKEVERRGKFDLSRRLTNKRRRLADEGVSKSKRDKLSKVDVIADDKRLVEIYVSVVKDFAIKHGVDLQEAN</sequence>
<accession>A0A2K9IUL8</accession>
<dbReference type="AlphaFoldDB" id="A0A2K9IUL8"/>
<evidence type="ECO:0000313" key="3">
    <source>
        <dbReference type="Proteomes" id="UP000234237"/>
    </source>
</evidence>
<dbReference type="RefSeq" id="WP_237342759.1">
    <property type="nucleotide sequence ID" value="NZ_CP018622.1"/>
</dbReference>
<evidence type="ECO:0000259" key="1">
    <source>
        <dbReference type="PROSITE" id="PS51750"/>
    </source>
</evidence>
<gene>
    <name evidence="2" type="ORF">A21D_00039</name>
</gene>
<dbReference type="PROSITE" id="PS51750">
    <property type="entry name" value="BRO_N"/>
    <property type="match status" value="1"/>
</dbReference>